<keyword evidence="2" id="KW-1185">Reference proteome</keyword>
<evidence type="ECO:0000313" key="2">
    <source>
        <dbReference type="Proteomes" id="UP001241377"/>
    </source>
</evidence>
<sequence length="984" mass="107466">MTPTGDTTRISFPSPPSPTTSGIGSRQQPQTGFAANSATLPRRSTNLARPSPLSRLHTSPDPSTREPRQMAPSTPEAPQRQTSMYKPLPSPCYVHSGLEKYGHLPPGPPYGHFPWNSSGQDTAASLQLHEEEGRAVEGKHRIRTQKVDLSFSGGGDRANSTAQGGSQRVIDQCETADISPGLSAVSTFSSSDPDGTNAKHRLQVSAPAWEDLDDAEDGGSITRQLAETATGVREMSKQLGRTKVKSNIQHVLIVTKARDNGLIKLTRDVAAYLMSKKTGSNGRSNGNDRGMVVYVDSQLRTSKRFNAAGLEKEHPEFFKPYSRRRTSSSASVNTLSASMSDVSLLSRANSANGAKRRSDPGRDAENDQGQLRYWTAEMCSSTPSLFDFVVTLGGDGTVLFTSWLFQRIVPPVLPFALGSLGFLTNFDYANFRKTIDQVVDDGIRVNLRMRFTCVVYRAIAPEEDKHKGPSRKAIKSTGGDILISRIGRDGWESVEGSNVGALPCKQKKDKEIMCYSTRPVETFEVLNDLVVDRGPSPYVSLLELFGDDHHLTTVQADGLCIATPTGSTAYSLSAGGSLVHPGIPAILISPICPHTLSFRPMLLPDSMEVRVCVPYNSRSTAWASFDGRGRIELKQGDYIKITASKYPFPTVCDEERSVDWFHSISRTLRWNEREKQKSFVVVEEDRAKPVKAKVPKNVGNQGIAKAPEGARDDKARIKLSKQEVQAGQDSLVGKTQEESTRQAKQRGEKIEPQEASSEEEEEEEEEGFDIDEISTPTQGSTSPKESKDEPLTRPKYSSKRPSQLSALLGQDGMKSGVDTPERFLFPHKQDLGGPFNPKAFAHALDKGLTKLSGLHDSGNKMKPGGRSRLLDKGLSEPLHDEGIGHRDHIGNPGTLLHNAGHSINLIHERFPEGSDIKTPKTSDASEAKHFDDSPPSTGAEGDDREGSDSGHRRTKAFAFYGQAGSFPSFFVWTSAYFLLLECLG</sequence>
<comment type="caution">
    <text evidence="1">The sequence shown here is derived from an EMBL/GenBank/DDBJ whole genome shotgun (WGS) entry which is preliminary data.</text>
</comment>
<dbReference type="Proteomes" id="UP001241377">
    <property type="component" value="Unassembled WGS sequence"/>
</dbReference>
<reference evidence="1" key="1">
    <citation type="submission" date="2023-04" db="EMBL/GenBank/DDBJ databases">
        <title>Draft Genome sequencing of Naganishia species isolated from polar environments using Oxford Nanopore Technology.</title>
        <authorList>
            <person name="Leo P."/>
            <person name="Venkateswaran K."/>
        </authorList>
    </citation>
    <scope>NUCLEOTIDE SEQUENCE</scope>
    <source>
        <strain evidence="1">MNA-CCFEE 5261</strain>
    </source>
</reference>
<protein>
    <submittedName>
        <fullName evidence="1">Uncharacterized protein</fullName>
    </submittedName>
</protein>
<proteinExistence type="predicted"/>
<accession>A0ACC2WLG7</accession>
<organism evidence="1 2">
    <name type="scientific">Naganishia cerealis</name>
    <dbReference type="NCBI Taxonomy" id="610337"/>
    <lineage>
        <taxon>Eukaryota</taxon>
        <taxon>Fungi</taxon>
        <taxon>Dikarya</taxon>
        <taxon>Basidiomycota</taxon>
        <taxon>Agaricomycotina</taxon>
        <taxon>Tremellomycetes</taxon>
        <taxon>Filobasidiales</taxon>
        <taxon>Filobasidiaceae</taxon>
        <taxon>Naganishia</taxon>
    </lineage>
</organism>
<dbReference type="EMBL" id="JASBWR010000008">
    <property type="protein sequence ID" value="KAJ9111407.1"/>
    <property type="molecule type" value="Genomic_DNA"/>
</dbReference>
<evidence type="ECO:0000313" key="1">
    <source>
        <dbReference type="EMBL" id="KAJ9111407.1"/>
    </source>
</evidence>
<gene>
    <name evidence="1" type="ORF">QFC19_001176</name>
</gene>
<name>A0ACC2WLG7_9TREE</name>